<protein>
    <recommendedName>
        <fullName evidence="3">RNA polymerase subunit sigma</fullName>
    </recommendedName>
</protein>
<dbReference type="RefSeq" id="WP_008783693.1">
    <property type="nucleotide sequence ID" value="NZ_AVQC01000025.1"/>
</dbReference>
<dbReference type="AlphaFoldDB" id="A0A0L7CSE8"/>
<proteinExistence type="predicted"/>
<reference evidence="1 2" key="1">
    <citation type="journal article" date="2015" name="Int J Genomics">
        <title>Comparative Genomics Revealed Genetic Diversity and Species/Strain-Level Differences in Carbohydrate Metabolism of Three Probiotic Bifidobacterial Species.</title>
        <authorList>
            <person name="Odamaki T."/>
            <person name="Horigome A."/>
            <person name="Sugahara H."/>
            <person name="Hashikura N."/>
            <person name="Minami J."/>
            <person name="Xiao J.Z."/>
            <person name="Abe F."/>
        </authorList>
    </citation>
    <scope>NUCLEOTIDE SEQUENCE [LARGE SCALE GENOMIC DNA]</scope>
    <source>
        <strain evidence="1 2">MCC 1114</strain>
    </source>
</reference>
<evidence type="ECO:0000313" key="2">
    <source>
        <dbReference type="Proteomes" id="UP000036802"/>
    </source>
</evidence>
<sequence length="61" mass="6847">MTSQAIRDKVLAWHGRGYGATDTARQLGLPLEEVRAIIREGDGRPKPPCKVEFIEPPLFEE</sequence>
<organism evidence="1 2">
    <name type="scientific">Bifidobacterium breve MCC 1114</name>
    <dbReference type="NCBI Taxonomy" id="1365964"/>
    <lineage>
        <taxon>Bacteria</taxon>
        <taxon>Bacillati</taxon>
        <taxon>Actinomycetota</taxon>
        <taxon>Actinomycetes</taxon>
        <taxon>Bifidobacteriales</taxon>
        <taxon>Bifidobacteriaceae</taxon>
        <taxon>Bifidobacterium</taxon>
    </lineage>
</organism>
<dbReference type="Proteomes" id="UP000036802">
    <property type="component" value="Unassembled WGS sequence"/>
</dbReference>
<accession>A0A0L7CSE8</accession>
<evidence type="ECO:0000313" key="1">
    <source>
        <dbReference type="EMBL" id="KOA62669.1"/>
    </source>
</evidence>
<gene>
    <name evidence="1" type="ORF">BBM1114_10630</name>
</gene>
<name>A0A0L7CSE8_BIFBR</name>
<evidence type="ECO:0008006" key="3">
    <source>
        <dbReference type="Google" id="ProtNLM"/>
    </source>
</evidence>
<dbReference type="EMBL" id="AVQC01000025">
    <property type="protein sequence ID" value="KOA62669.1"/>
    <property type="molecule type" value="Genomic_DNA"/>
</dbReference>
<comment type="caution">
    <text evidence="1">The sequence shown here is derived from an EMBL/GenBank/DDBJ whole genome shotgun (WGS) entry which is preliminary data.</text>
</comment>
<dbReference type="PATRIC" id="fig|1365964.3.peg.2152"/>